<comment type="caution">
    <text evidence="2">The sequence shown here is derived from an EMBL/GenBank/DDBJ whole genome shotgun (WGS) entry which is preliminary data.</text>
</comment>
<evidence type="ECO:0000256" key="1">
    <source>
        <dbReference type="SAM" id="Phobius"/>
    </source>
</evidence>
<keyword evidence="1" id="KW-0472">Membrane</keyword>
<reference evidence="2" key="1">
    <citation type="submission" date="2021-01" db="EMBL/GenBank/DDBJ databases">
        <title>Whole genome shotgun sequence of Virgisporangium ochraceum NBRC 16418.</title>
        <authorList>
            <person name="Komaki H."/>
            <person name="Tamura T."/>
        </authorList>
    </citation>
    <scope>NUCLEOTIDE SEQUENCE</scope>
    <source>
        <strain evidence="2">NBRC 16418</strain>
    </source>
</reference>
<feature type="transmembrane region" description="Helical" evidence="1">
    <location>
        <begin position="16"/>
        <end position="35"/>
    </location>
</feature>
<keyword evidence="1" id="KW-1133">Transmembrane helix</keyword>
<name>A0A8J4A3J1_9ACTN</name>
<keyword evidence="3" id="KW-1185">Reference proteome</keyword>
<gene>
    <name evidence="2" type="ORF">Voc01_084850</name>
</gene>
<proteinExistence type="predicted"/>
<feature type="transmembrane region" description="Helical" evidence="1">
    <location>
        <begin position="145"/>
        <end position="164"/>
    </location>
</feature>
<organism evidence="2 3">
    <name type="scientific">Virgisporangium ochraceum</name>
    <dbReference type="NCBI Taxonomy" id="65505"/>
    <lineage>
        <taxon>Bacteria</taxon>
        <taxon>Bacillati</taxon>
        <taxon>Actinomycetota</taxon>
        <taxon>Actinomycetes</taxon>
        <taxon>Micromonosporales</taxon>
        <taxon>Micromonosporaceae</taxon>
        <taxon>Virgisporangium</taxon>
    </lineage>
</organism>
<protein>
    <submittedName>
        <fullName evidence="2">Uncharacterized protein</fullName>
    </submittedName>
</protein>
<dbReference type="AlphaFoldDB" id="A0A8J4A3J1"/>
<evidence type="ECO:0000313" key="3">
    <source>
        <dbReference type="Proteomes" id="UP000635606"/>
    </source>
</evidence>
<evidence type="ECO:0000313" key="2">
    <source>
        <dbReference type="EMBL" id="GIJ73568.1"/>
    </source>
</evidence>
<feature type="transmembrane region" description="Helical" evidence="1">
    <location>
        <begin position="210"/>
        <end position="232"/>
    </location>
</feature>
<keyword evidence="1" id="KW-0812">Transmembrane</keyword>
<dbReference type="Proteomes" id="UP000635606">
    <property type="component" value="Unassembled WGS sequence"/>
</dbReference>
<sequence>MPASHFSPLGYTRLRWVTLLVGIAMLVVGLSAAYGPFERSREFRQAVECDCFDREAATIVGRREFTTTSIVTDANGGQYAHDVTHYELTWERPGGGRTVRDVSKDVYDRTSDGGRLDLRTWRGEVVGVEADGAVQLFLPEPGRRMVTWFWVAWFGLGALLWAVLFGWWDGFAWVGGRLLAWAFLAWVLGRLGSEAVIEGFDTGWALAGDVAGLVCAFLLAGFILVVMTGYGAQQRFGEEPR</sequence>
<accession>A0A8J4A3J1</accession>
<dbReference type="EMBL" id="BOPH01000118">
    <property type="protein sequence ID" value="GIJ73568.1"/>
    <property type="molecule type" value="Genomic_DNA"/>
</dbReference>
<dbReference type="RefSeq" id="WP_203933390.1">
    <property type="nucleotide sequence ID" value="NZ_BOPH01000118.1"/>
</dbReference>